<feature type="region of interest" description="Disordered" evidence="6">
    <location>
        <begin position="426"/>
        <end position="456"/>
    </location>
</feature>
<dbReference type="eggNOG" id="ENOG502QRGF">
    <property type="taxonomic scope" value="Eukaryota"/>
</dbReference>
<dbReference type="GO" id="GO:0045055">
    <property type="term" value="P:regulated exocytosis"/>
    <property type="evidence" value="ECO:0000318"/>
    <property type="project" value="GO_Central"/>
</dbReference>
<evidence type="ECO:0000256" key="1">
    <source>
        <dbReference type="ARBA" id="ARBA00004172"/>
    </source>
</evidence>
<feature type="domain" description="FIP-RBD" evidence="8">
    <location>
        <begin position="994"/>
        <end position="1056"/>
    </location>
</feature>
<dbReference type="SMART" id="SM00239">
    <property type="entry name" value="C2"/>
    <property type="match status" value="1"/>
</dbReference>
<dbReference type="AlphaFoldDB" id="E9FTW4"/>
<dbReference type="InterPro" id="IPR037245">
    <property type="entry name" value="FIP-RBD_C_sf"/>
</dbReference>
<dbReference type="SUPFAM" id="SSF49562">
    <property type="entry name" value="C2 domain (Calcium/lipid-binding domain, CaLB)"/>
    <property type="match status" value="1"/>
</dbReference>
<evidence type="ECO:0000256" key="4">
    <source>
        <dbReference type="ARBA" id="ARBA00022753"/>
    </source>
</evidence>
<dbReference type="Proteomes" id="UP000000305">
    <property type="component" value="Unassembled WGS sequence"/>
</dbReference>
<evidence type="ECO:0000313" key="9">
    <source>
        <dbReference type="EMBL" id="EFX89437.1"/>
    </source>
</evidence>
<dbReference type="Pfam" id="PF09457">
    <property type="entry name" value="RBD-FIP"/>
    <property type="match status" value="1"/>
</dbReference>
<dbReference type="FunFam" id="2.60.40.150:FF:000151">
    <property type="entry name" value="Rab11 family-interacting protein 1"/>
    <property type="match status" value="1"/>
</dbReference>
<name>E9FTW4_DAPPU</name>
<dbReference type="STRING" id="6669.E9FTW4"/>
<dbReference type="GO" id="GO:0015031">
    <property type="term" value="P:protein transport"/>
    <property type="evidence" value="ECO:0007669"/>
    <property type="project" value="UniProtKB-KW"/>
</dbReference>
<dbReference type="HOGENOM" id="CLU_288740_0_0_1"/>
<dbReference type="PANTHER" id="PTHR15746:SF23">
    <property type="entry name" value="RAB11 INTERACTING PROTEIN, ISOFORM A"/>
    <property type="match status" value="1"/>
</dbReference>
<proteinExistence type="predicted"/>
<dbReference type="InterPro" id="IPR019018">
    <property type="entry name" value="Rab-bd_FIP-RBD"/>
</dbReference>
<feature type="region of interest" description="Disordered" evidence="6">
    <location>
        <begin position="179"/>
        <end position="228"/>
    </location>
</feature>
<dbReference type="GO" id="GO:0055037">
    <property type="term" value="C:recycling endosome"/>
    <property type="evidence" value="ECO:0007669"/>
    <property type="project" value="UniProtKB-SubCell"/>
</dbReference>
<comment type="subcellular location">
    <subcellularLocation>
        <location evidence="1">Recycling endosome</location>
    </subcellularLocation>
</comment>
<dbReference type="FunCoup" id="E9FTW4">
    <property type="interactions" value="949"/>
</dbReference>
<dbReference type="Gene3D" id="2.60.40.150">
    <property type="entry name" value="C2 domain"/>
    <property type="match status" value="1"/>
</dbReference>
<feature type="compositionally biased region" description="Polar residues" evidence="6">
    <location>
        <begin position="715"/>
        <end position="730"/>
    </location>
</feature>
<keyword evidence="10" id="KW-1185">Reference proteome</keyword>
<accession>E9FTW4</accession>
<organism evidence="9 10">
    <name type="scientific">Daphnia pulex</name>
    <name type="common">Water flea</name>
    <dbReference type="NCBI Taxonomy" id="6669"/>
    <lineage>
        <taxon>Eukaryota</taxon>
        <taxon>Metazoa</taxon>
        <taxon>Ecdysozoa</taxon>
        <taxon>Arthropoda</taxon>
        <taxon>Crustacea</taxon>
        <taxon>Branchiopoda</taxon>
        <taxon>Diplostraca</taxon>
        <taxon>Cladocera</taxon>
        <taxon>Anomopoda</taxon>
        <taxon>Daphniidae</taxon>
        <taxon>Daphnia</taxon>
    </lineage>
</organism>
<dbReference type="PROSITE" id="PS51511">
    <property type="entry name" value="FIP_RBD"/>
    <property type="match status" value="1"/>
</dbReference>
<keyword evidence="4" id="KW-0967">Endosome</keyword>
<dbReference type="SUPFAM" id="SSF144270">
    <property type="entry name" value="Eferin C-derminal domain-like"/>
    <property type="match status" value="1"/>
</dbReference>
<feature type="region of interest" description="Disordered" evidence="6">
    <location>
        <begin position="710"/>
        <end position="736"/>
    </location>
</feature>
<dbReference type="InterPro" id="IPR037789">
    <property type="entry name" value="FIP_classI"/>
</dbReference>
<dbReference type="PANTHER" id="PTHR15746">
    <property type="entry name" value="RAB11-RELATED"/>
    <property type="match status" value="1"/>
</dbReference>
<dbReference type="InterPro" id="IPR000008">
    <property type="entry name" value="C2_dom"/>
</dbReference>
<feature type="compositionally biased region" description="Basic and acidic residues" evidence="6">
    <location>
        <begin position="192"/>
        <end position="203"/>
    </location>
</feature>
<feature type="region of interest" description="Disordered" evidence="6">
    <location>
        <begin position="983"/>
        <end position="1009"/>
    </location>
</feature>
<feature type="compositionally biased region" description="Acidic residues" evidence="6">
    <location>
        <begin position="945"/>
        <end position="954"/>
    </location>
</feature>
<protein>
    <submittedName>
        <fullName evidence="9">Uncharacterized protein</fullName>
    </submittedName>
</protein>
<keyword evidence="3" id="KW-0597">Phosphoprotein</keyword>
<dbReference type="OrthoDB" id="8956628at2759"/>
<dbReference type="InterPro" id="IPR035892">
    <property type="entry name" value="C2_domain_sf"/>
</dbReference>
<evidence type="ECO:0000259" key="8">
    <source>
        <dbReference type="PROSITE" id="PS51511"/>
    </source>
</evidence>
<dbReference type="PROSITE" id="PS50004">
    <property type="entry name" value="C2"/>
    <property type="match status" value="1"/>
</dbReference>
<dbReference type="Gene3D" id="1.20.5.2440">
    <property type="match status" value="1"/>
</dbReference>
<feature type="domain" description="C2" evidence="7">
    <location>
        <begin position="1"/>
        <end position="107"/>
    </location>
</feature>
<sequence>MWSPTHVQVTVCRVKGLLTKGKNGTNDAFVTISLGKEKFQTSVKQKALSELEWQEECELAIPTQGNTAEIVLTALHQNFIGVDEFLGMVSLPLSNFDVYERPRTKWYPLKSKPGQEGKNKNRGEIEVRVAFTVKSGSLLDLSKKEKHKGSFGHLSQAAHNIGGSLMSLGKEKKGGIKKLASSVGSKLRLPKSGRDEKGGDGRLSRHSSGRYSGKYSGGEPDPGVISEDDDEFRFDELSHKSSGSSLNLAGGSSSLASGQGSLENLGGGELLRHNSMKRSGSSATLPNRAIQPSTSISSLAVSVTSGAMSEDPVVKEEKAGAAMTTAAMATAAAAVLHASSPPSLVADGVPSIIIQDSFVVEQPSLSPSASPPSSKLNSGTVPVPKTRNAKNQEVPVEVDLPAIIPQARQRKDLATVDEIPTMEVNSQPAGEEANAEFDTGQSLSARPRMSASPPHPSSFPVGVVMNDEHVARPPPVPKPRRSPLPPTTSLEMLNEPSLPFSDEFPIIQQQPVVPPRNVIDVKYSPSQISPIQLNPFDFESDDGQYSDSDVYDQRFEDDDRGDILDLTYNPAQPSNVIVLGNVEESDEMMLNEDSVCELLEKVIQEHDHQTAGLPAEAPPPKPVRASNAVELYNDETSEEEDEIPEEALPPKSVRVFNAVELYNGETSEEEDKILEESIEGEPTVNFFNDDFFNDQTVQISPVEKVEEEMVRVAPHQTSGRVEETPTNSSPKEIRRDRLFSLFSTPTSETDTEPKSAGVVDLDWLDDSKEDISQGFGGSEHLSDGMTAASNSDHAKTMDSAVYVTGEDNQAPEVSPSNSSTSTNFTEALSRPLSALLLAHEADFTPPPATPQLLKPAAVQTPLSVQSTASNGARQAELSWDNYDMAKWQTPDAGTGGAGGRRSIVPFEPVDEEAKARRKRISLAPCLKTMALESPSCEQSAGSPITEDDEDDDGAGEQAVSANSNESHRMKMAASFHQRVVVGEDKPANNNTPRDHHRTPRDSSTSEDRLRVYQEKSREGLIGLLEDRDNEISDLKDYIDSLLLKVIDTCPTVLQTPVKAKTSRK</sequence>
<feature type="compositionally biased region" description="Basic and acidic residues" evidence="6">
    <location>
        <begin position="999"/>
        <end position="1009"/>
    </location>
</feature>
<gene>
    <name evidence="9" type="ORF">DAPPUDRAFT_310514</name>
</gene>
<feature type="compositionally biased region" description="Low complexity" evidence="6">
    <location>
        <begin position="209"/>
        <end position="218"/>
    </location>
</feature>
<dbReference type="GO" id="GO:0031267">
    <property type="term" value="F:small GTPase binding"/>
    <property type="evidence" value="ECO:0007669"/>
    <property type="project" value="InterPro"/>
</dbReference>
<evidence type="ECO:0000259" key="7">
    <source>
        <dbReference type="PROSITE" id="PS50004"/>
    </source>
</evidence>
<dbReference type="KEGG" id="dpx:DAPPUDRAFT_310514"/>
<evidence type="ECO:0000256" key="5">
    <source>
        <dbReference type="ARBA" id="ARBA00022927"/>
    </source>
</evidence>
<keyword evidence="5" id="KW-0653">Protein transport</keyword>
<feature type="region of interest" description="Disordered" evidence="6">
    <location>
        <begin position="931"/>
        <end position="968"/>
    </location>
</feature>
<dbReference type="EMBL" id="GL732524">
    <property type="protein sequence ID" value="EFX89437.1"/>
    <property type="molecule type" value="Genomic_DNA"/>
</dbReference>
<evidence type="ECO:0000256" key="3">
    <source>
        <dbReference type="ARBA" id="ARBA00022553"/>
    </source>
</evidence>
<evidence type="ECO:0000256" key="6">
    <source>
        <dbReference type="SAM" id="MobiDB-lite"/>
    </source>
</evidence>
<keyword evidence="2" id="KW-0813">Transport</keyword>
<feature type="region of interest" description="Disordered" evidence="6">
    <location>
        <begin position="770"/>
        <end position="793"/>
    </location>
</feature>
<dbReference type="InParanoid" id="E9FTW4"/>
<evidence type="ECO:0000313" key="10">
    <source>
        <dbReference type="Proteomes" id="UP000000305"/>
    </source>
</evidence>
<feature type="compositionally biased region" description="Low complexity" evidence="6">
    <location>
        <begin position="363"/>
        <end position="374"/>
    </location>
</feature>
<dbReference type="Pfam" id="PF00168">
    <property type="entry name" value="C2"/>
    <property type="match status" value="1"/>
</dbReference>
<evidence type="ECO:0000256" key="2">
    <source>
        <dbReference type="ARBA" id="ARBA00022448"/>
    </source>
</evidence>
<feature type="region of interest" description="Disordered" evidence="6">
    <location>
        <begin position="363"/>
        <end position="386"/>
    </location>
</feature>
<reference evidence="9 10" key="1">
    <citation type="journal article" date="2011" name="Science">
        <title>The ecoresponsive genome of Daphnia pulex.</title>
        <authorList>
            <person name="Colbourne J.K."/>
            <person name="Pfrender M.E."/>
            <person name="Gilbert D."/>
            <person name="Thomas W.K."/>
            <person name="Tucker A."/>
            <person name="Oakley T.H."/>
            <person name="Tokishita S."/>
            <person name="Aerts A."/>
            <person name="Arnold G.J."/>
            <person name="Basu M.K."/>
            <person name="Bauer D.J."/>
            <person name="Caceres C.E."/>
            <person name="Carmel L."/>
            <person name="Casola C."/>
            <person name="Choi J.H."/>
            <person name="Detter J.C."/>
            <person name="Dong Q."/>
            <person name="Dusheyko S."/>
            <person name="Eads B.D."/>
            <person name="Frohlich T."/>
            <person name="Geiler-Samerotte K.A."/>
            <person name="Gerlach D."/>
            <person name="Hatcher P."/>
            <person name="Jogdeo S."/>
            <person name="Krijgsveld J."/>
            <person name="Kriventseva E.V."/>
            <person name="Kultz D."/>
            <person name="Laforsch C."/>
            <person name="Lindquist E."/>
            <person name="Lopez J."/>
            <person name="Manak J.R."/>
            <person name="Muller J."/>
            <person name="Pangilinan J."/>
            <person name="Patwardhan R.P."/>
            <person name="Pitluck S."/>
            <person name="Pritham E.J."/>
            <person name="Rechtsteiner A."/>
            <person name="Rho M."/>
            <person name="Rogozin I.B."/>
            <person name="Sakarya O."/>
            <person name="Salamov A."/>
            <person name="Schaack S."/>
            <person name="Shapiro H."/>
            <person name="Shiga Y."/>
            <person name="Skalitzky C."/>
            <person name="Smith Z."/>
            <person name="Souvorov A."/>
            <person name="Sung W."/>
            <person name="Tang Z."/>
            <person name="Tsuchiya D."/>
            <person name="Tu H."/>
            <person name="Vos H."/>
            <person name="Wang M."/>
            <person name="Wolf Y.I."/>
            <person name="Yamagata H."/>
            <person name="Yamada T."/>
            <person name="Ye Y."/>
            <person name="Shaw J.R."/>
            <person name="Andrews J."/>
            <person name="Crease T.J."/>
            <person name="Tang H."/>
            <person name="Lucas S.M."/>
            <person name="Robertson H.M."/>
            <person name="Bork P."/>
            <person name="Koonin E.V."/>
            <person name="Zdobnov E.M."/>
            <person name="Grigoriev I.V."/>
            <person name="Lynch M."/>
            <person name="Boore J.L."/>
        </authorList>
    </citation>
    <scope>NUCLEOTIDE SEQUENCE [LARGE SCALE GENOMIC DNA]</scope>
</reference>